<feature type="transmembrane region" description="Helical" evidence="2">
    <location>
        <begin position="101"/>
        <end position="125"/>
    </location>
</feature>
<feature type="transmembrane region" description="Helical" evidence="2">
    <location>
        <begin position="15"/>
        <end position="34"/>
    </location>
</feature>
<feature type="transmembrane region" description="Helical" evidence="2">
    <location>
        <begin position="166"/>
        <end position="185"/>
    </location>
</feature>
<name>A0A939BCY4_9CLOT</name>
<keyword evidence="2" id="KW-1133">Transmembrane helix</keyword>
<feature type="transmembrane region" description="Helical" evidence="2">
    <location>
        <begin position="54"/>
        <end position="74"/>
    </location>
</feature>
<evidence type="ECO:0000256" key="1">
    <source>
        <dbReference type="SAM" id="MobiDB-lite"/>
    </source>
</evidence>
<comment type="caution">
    <text evidence="3">The sequence shown here is derived from an EMBL/GenBank/DDBJ whole genome shotgun (WGS) entry which is preliminary data.</text>
</comment>
<reference evidence="3" key="2">
    <citation type="journal article" date="2021" name="Sci. Rep.">
        <title>The distribution of antibiotic resistance genes in chicken gut microbiota commensals.</title>
        <authorList>
            <person name="Juricova H."/>
            <person name="Matiasovicova J."/>
            <person name="Kubasova T."/>
            <person name="Cejkova D."/>
            <person name="Rychlik I."/>
        </authorList>
    </citation>
    <scope>NUCLEOTIDE SEQUENCE</scope>
    <source>
        <strain evidence="3">An420c</strain>
    </source>
</reference>
<feature type="transmembrane region" description="Helical" evidence="2">
    <location>
        <begin position="216"/>
        <end position="237"/>
    </location>
</feature>
<gene>
    <name evidence="3" type="ORF">H6A13_11655</name>
</gene>
<dbReference type="AlphaFoldDB" id="A0A939BCY4"/>
<accession>A0A939BCY4</accession>
<dbReference type="Pfam" id="PF12730">
    <property type="entry name" value="ABC2_membrane_4"/>
    <property type="match status" value="1"/>
</dbReference>
<organism evidence="3 4">
    <name type="scientific">Mordavella massiliensis</name>
    <dbReference type="NCBI Taxonomy" id="1871024"/>
    <lineage>
        <taxon>Bacteria</taxon>
        <taxon>Bacillati</taxon>
        <taxon>Bacillota</taxon>
        <taxon>Clostridia</taxon>
        <taxon>Eubacteriales</taxon>
        <taxon>Clostridiaceae</taxon>
        <taxon>Mordavella</taxon>
    </lineage>
</organism>
<evidence type="ECO:0000256" key="2">
    <source>
        <dbReference type="SAM" id="Phobius"/>
    </source>
</evidence>
<sequence length="264" mass="28957">MVSIIKTEFYKMKRYSVIWIGVATMLTVVLLSRFMATASDGASHTLINFSSSVIWNNLVLIYPATITLIAGYIIDRERTDDTLKNILTIPVSFRKMLIGKLIAVGCMAIALSVIEFVFTIMVFFASSFPGFSVGVAVNVLLQMIGINLISYIAVMPIITFTAQRSGSFMPGVGFAFFYGFVGMMASGHGLRDLYPITAGLTLIGYQDGSGDPTGNIFLSIVSIFFMLVVTSILVSMARNREAKTIKKKKNNSGKMIHKRNHGAR</sequence>
<feature type="transmembrane region" description="Helical" evidence="2">
    <location>
        <begin position="131"/>
        <end position="154"/>
    </location>
</feature>
<dbReference type="EMBL" id="JACJLV010000056">
    <property type="protein sequence ID" value="MBM6827740.1"/>
    <property type="molecule type" value="Genomic_DNA"/>
</dbReference>
<reference evidence="3" key="1">
    <citation type="submission" date="2020-08" db="EMBL/GenBank/DDBJ databases">
        <authorList>
            <person name="Cejkova D."/>
            <person name="Kubasova T."/>
            <person name="Jahodarova E."/>
            <person name="Rychlik I."/>
        </authorList>
    </citation>
    <scope>NUCLEOTIDE SEQUENCE</scope>
    <source>
        <strain evidence="3">An420c</strain>
    </source>
</reference>
<feature type="region of interest" description="Disordered" evidence="1">
    <location>
        <begin position="245"/>
        <end position="264"/>
    </location>
</feature>
<keyword evidence="2" id="KW-0472">Membrane</keyword>
<dbReference type="Proteomes" id="UP000713880">
    <property type="component" value="Unassembled WGS sequence"/>
</dbReference>
<evidence type="ECO:0000313" key="4">
    <source>
        <dbReference type="Proteomes" id="UP000713880"/>
    </source>
</evidence>
<keyword evidence="4" id="KW-1185">Reference proteome</keyword>
<dbReference type="RefSeq" id="WP_087150727.1">
    <property type="nucleotide sequence ID" value="NZ_JACJLV010000056.1"/>
</dbReference>
<protein>
    <submittedName>
        <fullName evidence="3">ABC transporter permease</fullName>
    </submittedName>
</protein>
<keyword evidence="2" id="KW-0812">Transmembrane</keyword>
<evidence type="ECO:0000313" key="3">
    <source>
        <dbReference type="EMBL" id="MBM6827740.1"/>
    </source>
</evidence>
<proteinExistence type="predicted"/>